<dbReference type="EMBL" id="JBHTMX010000071">
    <property type="protein sequence ID" value="MFD1332232.1"/>
    <property type="molecule type" value="Genomic_DNA"/>
</dbReference>
<dbReference type="SUPFAM" id="SSF53474">
    <property type="entry name" value="alpha/beta-Hydrolases"/>
    <property type="match status" value="1"/>
</dbReference>
<keyword evidence="5" id="KW-1185">Reference proteome</keyword>
<dbReference type="Pfam" id="PF12697">
    <property type="entry name" value="Abhydrolase_6"/>
    <property type="match status" value="1"/>
</dbReference>
<dbReference type="Proteomes" id="UP001597171">
    <property type="component" value="Unassembled WGS sequence"/>
</dbReference>
<name>A0ABW3Z7J9_9HYPH</name>
<dbReference type="InterPro" id="IPR050471">
    <property type="entry name" value="AB_hydrolase"/>
</dbReference>
<dbReference type="GO" id="GO:0016787">
    <property type="term" value="F:hydrolase activity"/>
    <property type="evidence" value="ECO:0007669"/>
    <property type="project" value="UniProtKB-KW"/>
</dbReference>
<accession>A0ABW3Z7J9</accession>
<evidence type="ECO:0000259" key="3">
    <source>
        <dbReference type="Pfam" id="PF12697"/>
    </source>
</evidence>
<evidence type="ECO:0000256" key="1">
    <source>
        <dbReference type="ARBA" id="ARBA00010088"/>
    </source>
</evidence>
<dbReference type="PANTHER" id="PTHR43433:SF1">
    <property type="entry name" value="BLL5160 PROTEIN"/>
    <property type="match status" value="1"/>
</dbReference>
<keyword evidence="2 4" id="KW-0378">Hydrolase</keyword>
<gene>
    <name evidence="4" type="ORF">ACFQ4O_09515</name>
</gene>
<feature type="domain" description="AB hydrolase-1" evidence="3">
    <location>
        <begin position="28"/>
        <end position="245"/>
    </location>
</feature>
<proteinExistence type="inferred from homology"/>
<comment type="caution">
    <text evidence="4">The sequence shown here is derived from an EMBL/GenBank/DDBJ whole genome shotgun (WGS) entry which is preliminary data.</text>
</comment>
<dbReference type="PRINTS" id="PR00793">
    <property type="entry name" value="PROAMNOPTASE"/>
</dbReference>
<evidence type="ECO:0000313" key="4">
    <source>
        <dbReference type="EMBL" id="MFD1332232.1"/>
    </source>
</evidence>
<dbReference type="PANTHER" id="PTHR43433">
    <property type="entry name" value="HYDROLASE, ALPHA/BETA FOLD FAMILY PROTEIN"/>
    <property type="match status" value="1"/>
</dbReference>
<organism evidence="4 5">
    <name type="scientific">Methylopila musalis</name>
    <dbReference type="NCBI Taxonomy" id="1134781"/>
    <lineage>
        <taxon>Bacteria</taxon>
        <taxon>Pseudomonadati</taxon>
        <taxon>Pseudomonadota</taxon>
        <taxon>Alphaproteobacteria</taxon>
        <taxon>Hyphomicrobiales</taxon>
        <taxon>Methylopilaceae</taxon>
        <taxon>Methylopila</taxon>
    </lineage>
</organism>
<dbReference type="InterPro" id="IPR029058">
    <property type="entry name" value="AB_hydrolase_fold"/>
</dbReference>
<evidence type="ECO:0000313" key="5">
    <source>
        <dbReference type="Proteomes" id="UP001597171"/>
    </source>
</evidence>
<dbReference type="RefSeq" id="WP_378775456.1">
    <property type="nucleotide sequence ID" value="NZ_JBHTMX010000071.1"/>
</dbReference>
<dbReference type="InterPro" id="IPR002410">
    <property type="entry name" value="Peptidase_S33"/>
</dbReference>
<evidence type="ECO:0000256" key="2">
    <source>
        <dbReference type="ARBA" id="ARBA00022801"/>
    </source>
</evidence>
<comment type="similarity">
    <text evidence="1">Belongs to the peptidase S33 family.</text>
</comment>
<protein>
    <submittedName>
        <fullName evidence="4">Alpha/beta fold hydrolase</fullName>
    </submittedName>
</protein>
<reference evidence="5" key="1">
    <citation type="journal article" date="2019" name="Int. J. Syst. Evol. Microbiol.">
        <title>The Global Catalogue of Microorganisms (GCM) 10K type strain sequencing project: providing services to taxonomists for standard genome sequencing and annotation.</title>
        <authorList>
            <consortium name="The Broad Institute Genomics Platform"/>
            <consortium name="The Broad Institute Genome Sequencing Center for Infectious Disease"/>
            <person name="Wu L."/>
            <person name="Ma J."/>
        </authorList>
    </citation>
    <scope>NUCLEOTIDE SEQUENCE [LARGE SCALE GENOMIC DNA]</scope>
    <source>
        <strain evidence="5">CCUG 61696</strain>
    </source>
</reference>
<sequence length="261" mass="27378">MFDRGRVISAGEAALYVAEAGRRDGAPIVLLHGGLGGRSDFEPLAAHLAAEHRLVVLDSRGHGRSPLGDAVLSYRQLTEDVAAVLAALDLGDAGIIGHSDGGIVALRLAASGLARPRFLVTVGAHGSLPADDPTRALYRSVTAAGWREMFPAEVARYEAENPAPDFERLFEAVRAMWLGTGPDAYPDQSVRRIAAPLLVVHGDEDILVSRAQAFELAEGVAGARLLNLPFASHTVLQDSPAEVAPALTRFIAGIGRDGTAG</sequence>
<dbReference type="Gene3D" id="3.40.50.1820">
    <property type="entry name" value="alpha/beta hydrolase"/>
    <property type="match status" value="1"/>
</dbReference>
<dbReference type="InterPro" id="IPR000073">
    <property type="entry name" value="AB_hydrolase_1"/>
</dbReference>